<dbReference type="SUPFAM" id="SSF48008">
    <property type="entry name" value="GntR ligand-binding domain-like"/>
    <property type="match status" value="1"/>
</dbReference>
<dbReference type="CDD" id="cd07377">
    <property type="entry name" value="WHTH_GntR"/>
    <property type="match status" value="1"/>
</dbReference>
<name>A0A4R3K6A8_9FIRM</name>
<keyword evidence="3" id="KW-0804">Transcription</keyword>
<organism evidence="5 6">
    <name type="scientific">Pectinatus cerevisiiphilus</name>
    <dbReference type="NCBI Taxonomy" id="86956"/>
    <lineage>
        <taxon>Bacteria</taxon>
        <taxon>Bacillati</taxon>
        <taxon>Bacillota</taxon>
        <taxon>Negativicutes</taxon>
        <taxon>Selenomonadales</taxon>
        <taxon>Selenomonadaceae</taxon>
        <taxon>Pectinatus</taxon>
    </lineage>
</organism>
<sequence>MIKKISYKDQVYQHLKQLIVKGDLNPGEIYSEQMFANQLEVSRTPVREAILQLKHEGFVEIYNNRGISVKPISLDDINQILQARTAIEGYSVKYLTEHIHTVEGQKALQQMQNCLNETKNFLADNASHYKYMKADIEFHGIIVHFTQNTYFIKTVDQMRSKLEQITVNSLTFKNRHKDALAEHQKIFQGICSGDGQKAESIFNEHMLITGNILKTCFNAKSMAY</sequence>
<keyword evidence="6" id="KW-1185">Reference proteome</keyword>
<dbReference type="Pfam" id="PF07729">
    <property type="entry name" value="FCD"/>
    <property type="match status" value="1"/>
</dbReference>
<dbReference type="PANTHER" id="PTHR43537:SF24">
    <property type="entry name" value="GLUCONATE OPERON TRANSCRIPTIONAL REPRESSOR"/>
    <property type="match status" value="1"/>
</dbReference>
<evidence type="ECO:0000256" key="2">
    <source>
        <dbReference type="ARBA" id="ARBA00023125"/>
    </source>
</evidence>
<proteinExistence type="predicted"/>
<comment type="caution">
    <text evidence="5">The sequence shown here is derived from an EMBL/GenBank/DDBJ whole genome shotgun (WGS) entry which is preliminary data.</text>
</comment>
<dbReference type="PANTHER" id="PTHR43537">
    <property type="entry name" value="TRANSCRIPTIONAL REGULATOR, GNTR FAMILY"/>
    <property type="match status" value="1"/>
</dbReference>
<dbReference type="Gene3D" id="1.20.120.530">
    <property type="entry name" value="GntR ligand-binding domain-like"/>
    <property type="match status" value="1"/>
</dbReference>
<dbReference type="Proteomes" id="UP000295188">
    <property type="component" value="Unassembled WGS sequence"/>
</dbReference>
<accession>A0A4R3K6A8</accession>
<gene>
    <name evidence="5" type="ORF">EDC37_11024</name>
</gene>
<dbReference type="EMBL" id="SMAA01000010">
    <property type="protein sequence ID" value="TCS78396.1"/>
    <property type="molecule type" value="Genomic_DNA"/>
</dbReference>
<dbReference type="RefSeq" id="WP_132549916.1">
    <property type="nucleotide sequence ID" value="NZ_SMAA01000010.1"/>
</dbReference>
<dbReference type="SMART" id="SM00895">
    <property type="entry name" value="FCD"/>
    <property type="match status" value="1"/>
</dbReference>
<protein>
    <submittedName>
        <fullName evidence="5">GntR family transcriptional regulator</fullName>
    </submittedName>
</protein>
<dbReference type="InterPro" id="IPR000524">
    <property type="entry name" value="Tscrpt_reg_HTH_GntR"/>
</dbReference>
<evidence type="ECO:0000313" key="6">
    <source>
        <dbReference type="Proteomes" id="UP000295188"/>
    </source>
</evidence>
<dbReference type="AlphaFoldDB" id="A0A4R3K6A8"/>
<dbReference type="InterPro" id="IPR036388">
    <property type="entry name" value="WH-like_DNA-bd_sf"/>
</dbReference>
<keyword evidence="2" id="KW-0238">DNA-binding</keyword>
<reference evidence="5 6" key="1">
    <citation type="submission" date="2019-03" db="EMBL/GenBank/DDBJ databases">
        <title>Genomic Encyclopedia of Type Strains, Phase IV (KMG-IV): sequencing the most valuable type-strain genomes for metagenomic binning, comparative biology and taxonomic classification.</title>
        <authorList>
            <person name="Goeker M."/>
        </authorList>
    </citation>
    <scope>NUCLEOTIDE SEQUENCE [LARGE SCALE GENOMIC DNA]</scope>
    <source>
        <strain evidence="5 6">DSM 20467</strain>
    </source>
</reference>
<dbReference type="OrthoDB" id="389878at2"/>
<dbReference type="GO" id="GO:0003700">
    <property type="term" value="F:DNA-binding transcription factor activity"/>
    <property type="evidence" value="ECO:0007669"/>
    <property type="project" value="InterPro"/>
</dbReference>
<dbReference type="Pfam" id="PF00392">
    <property type="entry name" value="GntR"/>
    <property type="match status" value="1"/>
</dbReference>
<dbReference type="PROSITE" id="PS50949">
    <property type="entry name" value="HTH_GNTR"/>
    <property type="match status" value="1"/>
</dbReference>
<dbReference type="Gene3D" id="1.10.10.10">
    <property type="entry name" value="Winged helix-like DNA-binding domain superfamily/Winged helix DNA-binding domain"/>
    <property type="match status" value="1"/>
</dbReference>
<evidence type="ECO:0000259" key="4">
    <source>
        <dbReference type="PROSITE" id="PS50949"/>
    </source>
</evidence>
<evidence type="ECO:0000256" key="1">
    <source>
        <dbReference type="ARBA" id="ARBA00023015"/>
    </source>
</evidence>
<dbReference type="SMART" id="SM00345">
    <property type="entry name" value="HTH_GNTR"/>
    <property type="match status" value="1"/>
</dbReference>
<keyword evidence="1" id="KW-0805">Transcription regulation</keyword>
<dbReference type="InterPro" id="IPR008920">
    <property type="entry name" value="TF_FadR/GntR_C"/>
</dbReference>
<dbReference type="PRINTS" id="PR00035">
    <property type="entry name" value="HTHGNTR"/>
</dbReference>
<dbReference type="SUPFAM" id="SSF46785">
    <property type="entry name" value="Winged helix' DNA-binding domain"/>
    <property type="match status" value="1"/>
</dbReference>
<dbReference type="GO" id="GO:0003677">
    <property type="term" value="F:DNA binding"/>
    <property type="evidence" value="ECO:0007669"/>
    <property type="project" value="UniProtKB-KW"/>
</dbReference>
<evidence type="ECO:0000313" key="5">
    <source>
        <dbReference type="EMBL" id="TCS78396.1"/>
    </source>
</evidence>
<evidence type="ECO:0000256" key="3">
    <source>
        <dbReference type="ARBA" id="ARBA00023163"/>
    </source>
</evidence>
<feature type="domain" description="HTH gntR-type" evidence="4">
    <location>
        <begin position="5"/>
        <end position="72"/>
    </location>
</feature>
<dbReference type="InterPro" id="IPR036390">
    <property type="entry name" value="WH_DNA-bd_sf"/>
</dbReference>
<dbReference type="InterPro" id="IPR011711">
    <property type="entry name" value="GntR_C"/>
</dbReference>